<evidence type="ECO:0000313" key="6">
    <source>
        <dbReference type="EMBL" id="RNI08418.1"/>
    </source>
</evidence>
<gene>
    <name evidence="6" type="ORF">EFE40_07690</name>
    <name evidence="7" type="ORF">SAMN04515625_0468</name>
</gene>
<dbReference type="RefSeq" id="WP_083433014.1">
    <property type="nucleotide sequence ID" value="NZ_FNMU01000001.1"/>
</dbReference>
<dbReference type="Proteomes" id="UP000198669">
    <property type="component" value="Unassembled WGS sequence"/>
</dbReference>
<evidence type="ECO:0000256" key="4">
    <source>
        <dbReference type="ARBA" id="ARBA00022729"/>
    </source>
</evidence>
<organism evidence="7 8">
    <name type="scientific">Methanohalophilus halophilus</name>
    <dbReference type="NCBI Taxonomy" id="2177"/>
    <lineage>
        <taxon>Archaea</taxon>
        <taxon>Methanobacteriati</taxon>
        <taxon>Methanobacteriota</taxon>
        <taxon>Stenosarchaea group</taxon>
        <taxon>Methanomicrobia</taxon>
        <taxon>Methanosarcinales</taxon>
        <taxon>Methanosarcinaceae</taxon>
        <taxon>Methanohalophilus</taxon>
    </lineage>
</organism>
<dbReference type="OrthoDB" id="194307at2157"/>
<evidence type="ECO:0000259" key="5">
    <source>
        <dbReference type="Pfam" id="PF00496"/>
    </source>
</evidence>
<dbReference type="InterPro" id="IPR030678">
    <property type="entry name" value="Peptide/Ni-bd"/>
</dbReference>
<dbReference type="PROSITE" id="PS51257">
    <property type="entry name" value="PROKAR_LIPOPROTEIN"/>
    <property type="match status" value="1"/>
</dbReference>
<dbReference type="Proteomes" id="UP000267921">
    <property type="component" value="Unassembled WGS sequence"/>
</dbReference>
<dbReference type="InterPro" id="IPR000914">
    <property type="entry name" value="SBP_5_dom"/>
</dbReference>
<dbReference type="Gene3D" id="3.10.105.10">
    <property type="entry name" value="Dipeptide-binding Protein, Domain 3"/>
    <property type="match status" value="1"/>
</dbReference>
<dbReference type="CDD" id="cd08490">
    <property type="entry name" value="PBP2_NikA_DppA_OppA_like_3"/>
    <property type="match status" value="1"/>
</dbReference>
<dbReference type="InterPro" id="IPR039424">
    <property type="entry name" value="SBP_5"/>
</dbReference>
<evidence type="ECO:0000256" key="1">
    <source>
        <dbReference type="ARBA" id="ARBA00004196"/>
    </source>
</evidence>
<sequence>MMDLRKSSTYIIILLCTISILIAGCADQQQNEDNNINENETQAKIVEIAQTFGPSDSLDPSSRWVGWYVREAGLYETLFSYDENMEMIPELATGYETINDTAWQITLRENVTFHDGTPMTSEAVVYSINRVRDPDNTRSSQYDFIEDVQALDDYTVLITTEKPYAPAIASLTDPIVSIVNPEVTDLATSPSGTGPYAFESFEPGIELVVNKNNNYWAGQPQLDVAVFNYVSDPVTRSLKLEGGDVQIADGIPPAEVARLDAKDGISIHNEETMRTGFMYVNTRKAPLDDIHVRQAINHAIDREQVIDAALEGVGGSPAVGLFPSLFSWSANEQLDPYDHNPEKALDMLAQAGIEDEDGDGTLDYAGETFSLNIKTYASRPEMKPAAEAMAAQFREIGIESEAIILESGALSADMSDGNYDLGLYAWGVAPTGDPDYFLSQHFVSDSKYAGWTGYSNEDVDEWLEMGRTNMDSDKRLEYYNNVQKEAFEDCPEIFVFYYRKTVGTSDEIQGFTIYPNEITFLTENVRLE</sequence>
<evidence type="ECO:0000256" key="3">
    <source>
        <dbReference type="ARBA" id="ARBA00022448"/>
    </source>
</evidence>
<dbReference type="PANTHER" id="PTHR30290">
    <property type="entry name" value="PERIPLASMIC BINDING COMPONENT OF ABC TRANSPORTER"/>
    <property type="match status" value="1"/>
</dbReference>
<dbReference type="FunFam" id="3.10.105.10:FF:000006">
    <property type="entry name" value="Peptide ABC transporter substrate-binding protein"/>
    <property type="match status" value="1"/>
</dbReference>
<dbReference type="GO" id="GO:1904680">
    <property type="term" value="F:peptide transmembrane transporter activity"/>
    <property type="evidence" value="ECO:0007669"/>
    <property type="project" value="TreeGrafter"/>
</dbReference>
<dbReference type="EMBL" id="FNMU01000001">
    <property type="protein sequence ID" value="SDW15730.1"/>
    <property type="molecule type" value="Genomic_DNA"/>
</dbReference>
<dbReference type="AlphaFoldDB" id="A0A1H2R9B9"/>
<evidence type="ECO:0000313" key="9">
    <source>
        <dbReference type="Proteomes" id="UP000267921"/>
    </source>
</evidence>
<comment type="similarity">
    <text evidence="2">Belongs to the bacterial solute-binding protein 5 family.</text>
</comment>
<evidence type="ECO:0000313" key="7">
    <source>
        <dbReference type="EMBL" id="SDW15730.1"/>
    </source>
</evidence>
<reference evidence="6 9" key="2">
    <citation type="submission" date="2018-10" db="EMBL/GenBank/DDBJ databases">
        <title>Cultivation of a novel Methanohalophilus strain from Kebrit Deep of the Red Sea and a genomic comparison of members of the genus Methanohalophilus.</title>
        <authorList>
            <person name="Guan Y."/>
            <person name="Ngugi D.K."/>
            <person name="Stingl U."/>
        </authorList>
    </citation>
    <scope>NUCLEOTIDE SEQUENCE [LARGE SCALE GENOMIC DNA]</scope>
    <source>
        <strain evidence="6 9">DSM 3094</strain>
    </source>
</reference>
<comment type="subcellular location">
    <subcellularLocation>
        <location evidence="1">Cell envelope</location>
    </subcellularLocation>
</comment>
<keyword evidence="4" id="KW-0732">Signal</keyword>
<accession>A0A1H2R9B9</accession>
<dbReference type="Gene3D" id="3.40.190.10">
    <property type="entry name" value="Periplasmic binding protein-like II"/>
    <property type="match status" value="1"/>
</dbReference>
<dbReference type="GO" id="GO:0042597">
    <property type="term" value="C:periplasmic space"/>
    <property type="evidence" value="ECO:0007669"/>
    <property type="project" value="UniProtKB-ARBA"/>
</dbReference>
<dbReference type="EMBL" id="RJJG01000005">
    <property type="protein sequence ID" value="RNI08418.1"/>
    <property type="molecule type" value="Genomic_DNA"/>
</dbReference>
<dbReference type="Pfam" id="PF00496">
    <property type="entry name" value="SBP_bac_5"/>
    <property type="match status" value="1"/>
</dbReference>
<dbReference type="PIRSF" id="PIRSF002741">
    <property type="entry name" value="MppA"/>
    <property type="match status" value="1"/>
</dbReference>
<feature type="domain" description="Solute-binding protein family 5" evidence="5">
    <location>
        <begin position="86"/>
        <end position="445"/>
    </location>
</feature>
<dbReference type="GO" id="GO:0015833">
    <property type="term" value="P:peptide transport"/>
    <property type="evidence" value="ECO:0007669"/>
    <property type="project" value="TreeGrafter"/>
</dbReference>
<evidence type="ECO:0000313" key="8">
    <source>
        <dbReference type="Proteomes" id="UP000198669"/>
    </source>
</evidence>
<dbReference type="PANTHER" id="PTHR30290:SF10">
    <property type="entry name" value="PERIPLASMIC OLIGOPEPTIDE-BINDING PROTEIN-RELATED"/>
    <property type="match status" value="1"/>
</dbReference>
<dbReference type="SUPFAM" id="SSF53850">
    <property type="entry name" value="Periplasmic binding protein-like II"/>
    <property type="match status" value="1"/>
</dbReference>
<reference evidence="7 8" key="1">
    <citation type="submission" date="2016-10" db="EMBL/GenBank/DDBJ databases">
        <authorList>
            <person name="de Groot N.N."/>
        </authorList>
    </citation>
    <scope>NUCLEOTIDE SEQUENCE [LARGE SCALE GENOMIC DNA]</scope>
    <source>
        <strain evidence="7 8">Z-7982</strain>
    </source>
</reference>
<dbReference type="GO" id="GO:0043190">
    <property type="term" value="C:ATP-binding cassette (ABC) transporter complex"/>
    <property type="evidence" value="ECO:0007669"/>
    <property type="project" value="InterPro"/>
</dbReference>
<protein>
    <submittedName>
        <fullName evidence="6">ABC transporter substrate-binding protein</fullName>
    </submittedName>
    <submittedName>
        <fullName evidence="7">Peptide/nickel transport system substrate-binding protein</fullName>
    </submittedName>
</protein>
<name>A0A1H2R9B9_9EURY</name>
<evidence type="ECO:0000256" key="2">
    <source>
        <dbReference type="ARBA" id="ARBA00005695"/>
    </source>
</evidence>
<proteinExistence type="inferred from homology"/>
<keyword evidence="3" id="KW-0813">Transport</keyword>